<keyword evidence="5 10" id="KW-0812">Transmembrane</keyword>
<protein>
    <recommendedName>
        <fullName evidence="10">Large-conductance mechanosensitive channel</fullName>
    </recommendedName>
</protein>
<dbReference type="RefSeq" id="WP_022233914.1">
    <property type="nucleotide sequence ID" value="NZ_JACOPS010000002.1"/>
</dbReference>
<evidence type="ECO:0000256" key="6">
    <source>
        <dbReference type="ARBA" id="ARBA00022989"/>
    </source>
</evidence>
<dbReference type="InterPro" id="IPR001185">
    <property type="entry name" value="MS_channel"/>
</dbReference>
<evidence type="ECO:0000256" key="4">
    <source>
        <dbReference type="ARBA" id="ARBA00022475"/>
    </source>
</evidence>
<proteinExistence type="inferred from homology"/>
<keyword evidence="7 10" id="KW-0406">Ion transport</keyword>
<comment type="subunit">
    <text evidence="10">Homopentamer.</text>
</comment>
<dbReference type="InterPro" id="IPR037673">
    <property type="entry name" value="MSC/AndL"/>
</dbReference>
<keyword evidence="12" id="KW-1185">Reference proteome</keyword>
<dbReference type="PRINTS" id="PR01264">
    <property type="entry name" value="MECHCHANNEL"/>
</dbReference>
<dbReference type="PANTHER" id="PTHR30266:SF2">
    <property type="entry name" value="LARGE-CONDUCTANCE MECHANOSENSITIVE CHANNEL"/>
    <property type="match status" value="1"/>
</dbReference>
<evidence type="ECO:0000256" key="7">
    <source>
        <dbReference type="ARBA" id="ARBA00023065"/>
    </source>
</evidence>
<feature type="transmembrane region" description="Helical" evidence="10">
    <location>
        <begin position="20"/>
        <end position="51"/>
    </location>
</feature>
<comment type="function">
    <text evidence="10">Channel that opens in response to stretch forces in the membrane lipid bilayer. May participate in the regulation of osmotic pressure changes within the cell.</text>
</comment>
<evidence type="ECO:0000256" key="2">
    <source>
        <dbReference type="ARBA" id="ARBA00007254"/>
    </source>
</evidence>
<keyword evidence="3 10" id="KW-0813">Transport</keyword>
<keyword evidence="8 10" id="KW-0472">Membrane</keyword>
<keyword evidence="6 10" id="KW-1133">Transmembrane helix</keyword>
<keyword evidence="4 10" id="KW-1003">Cell membrane</keyword>
<evidence type="ECO:0000256" key="9">
    <source>
        <dbReference type="ARBA" id="ARBA00023303"/>
    </source>
</evidence>
<gene>
    <name evidence="10 11" type="primary">mscL</name>
    <name evidence="11" type="ORF">H8R91_05300</name>
</gene>
<dbReference type="Gene3D" id="1.10.1200.120">
    <property type="entry name" value="Large-conductance mechanosensitive channel, MscL, domain 1"/>
    <property type="match status" value="1"/>
</dbReference>
<evidence type="ECO:0000256" key="10">
    <source>
        <dbReference type="HAMAP-Rule" id="MF_00115"/>
    </source>
</evidence>
<dbReference type="HAMAP" id="MF_00115">
    <property type="entry name" value="MscL"/>
    <property type="match status" value="1"/>
</dbReference>
<dbReference type="InterPro" id="IPR019823">
    <property type="entry name" value="Mechanosensitive_channel_CS"/>
</dbReference>
<dbReference type="InterPro" id="IPR036019">
    <property type="entry name" value="MscL_channel"/>
</dbReference>
<evidence type="ECO:0000256" key="1">
    <source>
        <dbReference type="ARBA" id="ARBA00004651"/>
    </source>
</evidence>
<evidence type="ECO:0000256" key="8">
    <source>
        <dbReference type="ARBA" id="ARBA00023136"/>
    </source>
</evidence>
<feature type="transmembrane region" description="Helical" evidence="10">
    <location>
        <begin position="71"/>
        <end position="92"/>
    </location>
</feature>
<name>A0ABR7HK92_9FIRM</name>
<dbReference type="EMBL" id="JACOPS010000002">
    <property type="protein sequence ID" value="MBC5727943.1"/>
    <property type="molecule type" value="Genomic_DNA"/>
</dbReference>
<dbReference type="PROSITE" id="PS01327">
    <property type="entry name" value="MSCL"/>
    <property type="match status" value="1"/>
</dbReference>
<dbReference type="SUPFAM" id="SSF81330">
    <property type="entry name" value="Gated mechanosensitive channel"/>
    <property type="match status" value="1"/>
</dbReference>
<dbReference type="Pfam" id="PF01741">
    <property type="entry name" value="MscL"/>
    <property type="match status" value="1"/>
</dbReference>
<accession>A0ABR7HK92</accession>
<dbReference type="PANTHER" id="PTHR30266">
    <property type="entry name" value="MECHANOSENSITIVE CHANNEL MSCL"/>
    <property type="match status" value="1"/>
</dbReference>
<dbReference type="NCBIfam" id="TIGR00220">
    <property type="entry name" value="mscL"/>
    <property type="match status" value="1"/>
</dbReference>
<comment type="similarity">
    <text evidence="2 10">Belongs to the MscL family.</text>
</comment>
<evidence type="ECO:0000256" key="5">
    <source>
        <dbReference type="ARBA" id="ARBA00022692"/>
    </source>
</evidence>
<comment type="subcellular location">
    <subcellularLocation>
        <location evidence="1 10">Cell membrane</location>
        <topology evidence="1 10">Multi-pass membrane protein</topology>
    </subcellularLocation>
</comment>
<reference evidence="11 12" key="1">
    <citation type="submission" date="2020-08" db="EMBL/GenBank/DDBJ databases">
        <title>Genome public.</title>
        <authorList>
            <person name="Liu C."/>
            <person name="Sun Q."/>
        </authorList>
    </citation>
    <scope>NUCLEOTIDE SEQUENCE [LARGE SCALE GENOMIC DNA]</scope>
    <source>
        <strain evidence="11 12">NSJ-71</strain>
    </source>
</reference>
<keyword evidence="9 10" id="KW-0407">Ion channel</keyword>
<evidence type="ECO:0000256" key="3">
    <source>
        <dbReference type="ARBA" id="ARBA00022448"/>
    </source>
</evidence>
<dbReference type="Proteomes" id="UP000636755">
    <property type="component" value="Unassembled WGS sequence"/>
</dbReference>
<evidence type="ECO:0000313" key="12">
    <source>
        <dbReference type="Proteomes" id="UP000636755"/>
    </source>
</evidence>
<comment type="caution">
    <text evidence="11">The sequence shown here is derived from an EMBL/GenBank/DDBJ whole genome shotgun (WGS) entry which is preliminary data.</text>
</comment>
<organism evidence="11 12">
    <name type="scientific">Ruminococcus intestinalis</name>
    <dbReference type="NCBI Taxonomy" id="2763066"/>
    <lineage>
        <taxon>Bacteria</taxon>
        <taxon>Bacillati</taxon>
        <taxon>Bacillota</taxon>
        <taxon>Clostridia</taxon>
        <taxon>Eubacteriales</taxon>
        <taxon>Oscillospiraceae</taxon>
        <taxon>Ruminococcus</taxon>
    </lineage>
</organism>
<evidence type="ECO:0000313" key="11">
    <source>
        <dbReference type="EMBL" id="MBC5727943.1"/>
    </source>
</evidence>
<sequence>MKKFFGEFKTFIMRGNVLDLAVGVIIGAAFQAIVTSLTSDIISPILGLFGGMNFDQYALTIGDVSIGYGKFLTAVINFIIMAFVIFLIVKLVNKIMAIGKKPEEPAEPTTKICPFCQSEISIKATKCPHCTSDIPAETETKE</sequence>